<organism evidence="4 5">
    <name type="scientific">Pengzhenrongella frigida</name>
    <dbReference type="NCBI Taxonomy" id="1259133"/>
    <lineage>
        <taxon>Bacteria</taxon>
        <taxon>Bacillati</taxon>
        <taxon>Actinomycetota</taxon>
        <taxon>Actinomycetes</taxon>
        <taxon>Micrococcales</taxon>
        <taxon>Pengzhenrongella</taxon>
    </lineage>
</organism>
<gene>
    <name evidence="4" type="ORF">EUA98_12010</name>
</gene>
<reference evidence="4 5" key="1">
    <citation type="submission" date="2019-01" db="EMBL/GenBank/DDBJ databases">
        <title>Novel species of Cellulomonas.</title>
        <authorList>
            <person name="Liu Q."/>
            <person name="Xin Y.-H."/>
        </authorList>
    </citation>
    <scope>NUCLEOTIDE SEQUENCE [LARGE SCALE GENOMIC DNA]</scope>
    <source>
        <strain evidence="4 5">HLT2-17</strain>
    </source>
</reference>
<protein>
    <recommendedName>
        <fullName evidence="1">D-inositol 3-phosphate glycosyltransferase</fullName>
    </recommendedName>
</protein>
<sequence>MTVHEPPGRPDSIVEVQPRGEEFVGEYSGGEPVVLAHDYATQRGGAERVALMMSHAFPQAPMYTTLYDPIGTFPEFGDLDLRRCGIDRLAVLRRNHRLALPLLASAVTSTRIDTGVLLASSSGWAHGFKTKGRKIVYCHAPARWLYQRERYLGPQNDDRAREGARRWVAARALGLMGPALRRWDLDAALSADRYLANSTVTARAVHDLYGIEAEILPPPPAILPAGPATAVTGLEPGFLLCVARLLPYKNVDVVVEAVRRSPGRRLVIVGDGPDRSRLEEMTHADPRVRLLGRVPDAELRWLYENCAALVAASYEDFGLSPLEAAAFGRPSIVLRDGGYLDTVKDSITGEFFDAPEPDPVAGAIERALARDWDTASLQEHARAFAEPRFVARLRTVVEEERSRA</sequence>
<dbReference type="PANTHER" id="PTHR45947">
    <property type="entry name" value="SULFOQUINOVOSYL TRANSFERASE SQD2"/>
    <property type="match status" value="1"/>
</dbReference>
<dbReference type="OrthoDB" id="9801573at2"/>
<evidence type="ECO:0000256" key="1">
    <source>
        <dbReference type="ARBA" id="ARBA00021292"/>
    </source>
</evidence>
<feature type="domain" description="Glycosyl transferase family 1" evidence="3">
    <location>
        <begin position="235"/>
        <end position="381"/>
    </location>
</feature>
<evidence type="ECO:0000313" key="4">
    <source>
        <dbReference type="EMBL" id="RYV50768.1"/>
    </source>
</evidence>
<keyword evidence="2 4" id="KW-0808">Transferase</keyword>
<dbReference type="Pfam" id="PF00534">
    <property type="entry name" value="Glycos_transf_1"/>
    <property type="match status" value="1"/>
</dbReference>
<evidence type="ECO:0000313" key="5">
    <source>
        <dbReference type="Proteomes" id="UP000293764"/>
    </source>
</evidence>
<proteinExistence type="predicted"/>
<dbReference type="SUPFAM" id="SSF53756">
    <property type="entry name" value="UDP-Glycosyltransferase/glycogen phosphorylase"/>
    <property type="match status" value="1"/>
</dbReference>
<dbReference type="InterPro" id="IPR050194">
    <property type="entry name" value="Glycosyltransferase_grp1"/>
</dbReference>
<evidence type="ECO:0000259" key="3">
    <source>
        <dbReference type="Pfam" id="PF00534"/>
    </source>
</evidence>
<evidence type="ECO:0000256" key="2">
    <source>
        <dbReference type="ARBA" id="ARBA00022679"/>
    </source>
</evidence>
<comment type="caution">
    <text evidence="4">The sequence shown here is derived from an EMBL/GenBank/DDBJ whole genome shotgun (WGS) entry which is preliminary data.</text>
</comment>
<dbReference type="RefSeq" id="WP_130102928.1">
    <property type="nucleotide sequence ID" value="NZ_SDWW01000027.1"/>
</dbReference>
<dbReference type="InterPro" id="IPR001296">
    <property type="entry name" value="Glyco_trans_1"/>
</dbReference>
<accession>A0A4Q5MYI0</accession>
<dbReference type="PANTHER" id="PTHR45947:SF3">
    <property type="entry name" value="SULFOQUINOVOSYL TRANSFERASE SQD2"/>
    <property type="match status" value="1"/>
</dbReference>
<dbReference type="AlphaFoldDB" id="A0A4Q5MYI0"/>
<dbReference type="GO" id="GO:0016757">
    <property type="term" value="F:glycosyltransferase activity"/>
    <property type="evidence" value="ECO:0007669"/>
    <property type="project" value="InterPro"/>
</dbReference>
<dbReference type="EMBL" id="SDWW01000027">
    <property type="protein sequence ID" value="RYV50768.1"/>
    <property type="molecule type" value="Genomic_DNA"/>
</dbReference>
<dbReference type="Gene3D" id="3.40.50.2000">
    <property type="entry name" value="Glycogen Phosphorylase B"/>
    <property type="match status" value="2"/>
</dbReference>
<name>A0A4Q5MYI0_9MICO</name>
<keyword evidence="5" id="KW-1185">Reference proteome</keyword>
<dbReference type="Proteomes" id="UP000293764">
    <property type="component" value="Unassembled WGS sequence"/>
</dbReference>